<dbReference type="Pfam" id="PF24852">
    <property type="entry name" value="DUF7726"/>
    <property type="match status" value="2"/>
</dbReference>
<dbReference type="EMBL" id="MCFA01000090">
    <property type="protein sequence ID" value="ORY09173.1"/>
    <property type="molecule type" value="Genomic_DNA"/>
</dbReference>
<sequence length="257" mass="29097">MTKRTSDQFLAMGDNDLDHELENMPINDSPDAIRRKIRAFIDGGEMKVGEFQKAINANSVSYSRFMSQNGPGKGAGSNVYMNAWAFFKKRELRGLKMPNKKAKMIATESAQPDISGVVLPGEMNDSVEVYDTCDEVRRKINAHLRQPGVTQAQFLRDIAAQYHTKDRKVQSKQLADFRSKKGPYSGNTSIVFYGAYVFFEKLRVKEGKPKSKKRLDMEMIHGPSGGMDTERTHDRILCRSDMVPVMDQYGVMRTIPK</sequence>
<feature type="domain" description="DUF7726" evidence="1">
    <location>
        <begin position="24"/>
        <end position="96"/>
    </location>
</feature>
<accession>A0A1Y1ZFZ8</accession>
<evidence type="ECO:0000313" key="3">
    <source>
        <dbReference type="Proteomes" id="UP000193144"/>
    </source>
</evidence>
<dbReference type="OrthoDB" id="2592504at2759"/>
<dbReference type="InterPro" id="IPR056143">
    <property type="entry name" value="DUF7726"/>
</dbReference>
<dbReference type="AlphaFoldDB" id="A0A1Y1ZFZ8"/>
<dbReference type="Proteomes" id="UP000193144">
    <property type="component" value="Unassembled WGS sequence"/>
</dbReference>
<dbReference type="PANTHER" id="PTHR42339:SF1">
    <property type="entry name" value="HISTONE H1"/>
    <property type="match status" value="1"/>
</dbReference>
<name>A0A1Y1ZFZ8_9PLEO</name>
<proteinExistence type="predicted"/>
<feature type="domain" description="DUF7726" evidence="1">
    <location>
        <begin position="128"/>
        <end position="208"/>
    </location>
</feature>
<organism evidence="2 3">
    <name type="scientific">Clohesyomyces aquaticus</name>
    <dbReference type="NCBI Taxonomy" id="1231657"/>
    <lineage>
        <taxon>Eukaryota</taxon>
        <taxon>Fungi</taxon>
        <taxon>Dikarya</taxon>
        <taxon>Ascomycota</taxon>
        <taxon>Pezizomycotina</taxon>
        <taxon>Dothideomycetes</taxon>
        <taxon>Pleosporomycetidae</taxon>
        <taxon>Pleosporales</taxon>
        <taxon>Lindgomycetaceae</taxon>
        <taxon>Clohesyomyces</taxon>
    </lineage>
</organism>
<protein>
    <recommendedName>
        <fullName evidence="1">DUF7726 domain-containing protein</fullName>
    </recommendedName>
</protein>
<gene>
    <name evidence="2" type="ORF">BCR34DRAFT_568903</name>
</gene>
<evidence type="ECO:0000259" key="1">
    <source>
        <dbReference type="Pfam" id="PF24852"/>
    </source>
</evidence>
<keyword evidence="3" id="KW-1185">Reference proteome</keyword>
<comment type="caution">
    <text evidence="2">The sequence shown here is derived from an EMBL/GenBank/DDBJ whole genome shotgun (WGS) entry which is preliminary data.</text>
</comment>
<evidence type="ECO:0000313" key="2">
    <source>
        <dbReference type="EMBL" id="ORY09173.1"/>
    </source>
</evidence>
<dbReference type="PANTHER" id="PTHR42339">
    <property type="entry name" value="HISTONE H1"/>
    <property type="match status" value="1"/>
</dbReference>
<reference evidence="2 3" key="1">
    <citation type="submission" date="2016-07" db="EMBL/GenBank/DDBJ databases">
        <title>Pervasive Adenine N6-methylation of Active Genes in Fungi.</title>
        <authorList>
            <consortium name="DOE Joint Genome Institute"/>
            <person name="Mondo S.J."/>
            <person name="Dannebaum R.O."/>
            <person name="Kuo R.C."/>
            <person name="Labutti K."/>
            <person name="Haridas S."/>
            <person name="Kuo A."/>
            <person name="Salamov A."/>
            <person name="Ahrendt S.R."/>
            <person name="Lipzen A."/>
            <person name="Sullivan W."/>
            <person name="Andreopoulos W.B."/>
            <person name="Clum A."/>
            <person name="Lindquist E."/>
            <person name="Daum C."/>
            <person name="Ramamoorthy G.K."/>
            <person name="Gryganskyi A."/>
            <person name="Culley D."/>
            <person name="Magnuson J.K."/>
            <person name="James T.Y."/>
            <person name="O'Malley M.A."/>
            <person name="Stajich J.E."/>
            <person name="Spatafora J.W."/>
            <person name="Visel A."/>
            <person name="Grigoriev I.V."/>
        </authorList>
    </citation>
    <scope>NUCLEOTIDE SEQUENCE [LARGE SCALE GENOMIC DNA]</scope>
    <source>
        <strain evidence="2 3">CBS 115471</strain>
    </source>
</reference>